<feature type="region of interest" description="Disordered" evidence="7">
    <location>
        <begin position="1071"/>
        <end position="1128"/>
    </location>
</feature>
<dbReference type="InterPro" id="IPR001680">
    <property type="entry name" value="WD40_rpt"/>
</dbReference>
<evidence type="ECO:0000313" key="9">
    <source>
        <dbReference type="EMBL" id="MED6160716.1"/>
    </source>
</evidence>
<evidence type="ECO:0000256" key="2">
    <source>
        <dbReference type="ARBA" id="ARBA00008070"/>
    </source>
</evidence>
<dbReference type="Proteomes" id="UP001341840">
    <property type="component" value="Unassembled WGS sequence"/>
</dbReference>
<dbReference type="InterPro" id="IPR015943">
    <property type="entry name" value="WD40/YVTN_repeat-like_dom_sf"/>
</dbReference>
<dbReference type="Gene3D" id="1.20.5.110">
    <property type="match status" value="1"/>
</dbReference>
<evidence type="ECO:0000259" key="8">
    <source>
        <dbReference type="PROSITE" id="PS50892"/>
    </source>
</evidence>
<evidence type="ECO:0000256" key="5">
    <source>
        <dbReference type="PROSITE-ProRule" id="PRU00221"/>
    </source>
</evidence>
<proteinExistence type="inferred from homology"/>
<dbReference type="SUPFAM" id="SSF58038">
    <property type="entry name" value="SNARE fusion complex"/>
    <property type="match status" value="1"/>
</dbReference>
<dbReference type="InterPro" id="IPR042855">
    <property type="entry name" value="V_SNARE_CC"/>
</dbReference>
<dbReference type="CDD" id="cd15873">
    <property type="entry name" value="R-SNARE_STXBP5_6"/>
    <property type="match status" value="1"/>
</dbReference>
<dbReference type="PROSITE" id="PS50892">
    <property type="entry name" value="V_SNARE"/>
    <property type="match status" value="1"/>
</dbReference>
<organism evidence="9 10">
    <name type="scientific">Stylosanthes scabra</name>
    <dbReference type="NCBI Taxonomy" id="79078"/>
    <lineage>
        <taxon>Eukaryota</taxon>
        <taxon>Viridiplantae</taxon>
        <taxon>Streptophyta</taxon>
        <taxon>Embryophyta</taxon>
        <taxon>Tracheophyta</taxon>
        <taxon>Spermatophyta</taxon>
        <taxon>Magnoliopsida</taxon>
        <taxon>eudicotyledons</taxon>
        <taxon>Gunneridae</taxon>
        <taxon>Pentapetalae</taxon>
        <taxon>rosids</taxon>
        <taxon>fabids</taxon>
        <taxon>Fabales</taxon>
        <taxon>Fabaceae</taxon>
        <taxon>Papilionoideae</taxon>
        <taxon>50 kb inversion clade</taxon>
        <taxon>dalbergioids sensu lato</taxon>
        <taxon>Dalbergieae</taxon>
        <taxon>Pterocarpus clade</taxon>
        <taxon>Stylosanthes</taxon>
    </lineage>
</organism>
<comment type="similarity">
    <text evidence="2">Belongs to the WD repeat L(2)GL family.</text>
</comment>
<evidence type="ECO:0000256" key="7">
    <source>
        <dbReference type="SAM" id="MobiDB-lite"/>
    </source>
</evidence>
<evidence type="ECO:0000256" key="1">
    <source>
        <dbReference type="ARBA" id="ARBA00004496"/>
    </source>
</evidence>
<dbReference type="PROSITE" id="PS50082">
    <property type="entry name" value="WD_REPEATS_2"/>
    <property type="match status" value="2"/>
</dbReference>
<accession>A0ABU6UI42</accession>
<keyword evidence="3" id="KW-0268">Exocytosis</keyword>
<evidence type="ECO:0000256" key="6">
    <source>
        <dbReference type="PROSITE-ProRule" id="PRU00290"/>
    </source>
</evidence>
<dbReference type="InterPro" id="IPR036322">
    <property type="entry name" value="WD40_repeat_dom_sf"/>
</dbReference>
<feature type="region of interest" description="Disordered" evidence="7">
    <location>
        <begin position="817"/>
        <end position="838"/>
    </location>
</feature>
<feature type="region of interest" description="Disordered" evidence="7">
    <location>
        <begin position="85"/>
        <end position="104"/>
    </location>
</feature>
<evidence type="ECO:0000256" key="4">
    <source>
        <dbReference type="ARBA" id="ARBA00022490"/>
    </source>
</evidence>
<feature type="repeat" description="WD" evidence="5">
    <location>
        <begin position="158"/>
        <end position="199"/>
    </location>
</feature>
<gene>
    <name evidence="9" type="ORF">PIB30_054002</name>
</gene>
<dbReference type="Gene3D" id="2.130.10.10">
    <property type="entry name" value="YVTN repeat-like/Quinoprotein amine dehydrogenase"/>
    <property type="match status" value="3"/>
</dbReference>
<feature type="compositionally biased region" description="Pro residues" evidence="7">
    <location>
        <begin position="87"/>
        <end position="97"/>
    </location>
</feature>
<dbReference type="Pfam" id="PF00957">
    <property type="entry name" value="Synaptobrevin"/>
    <property type="match status" value="1"/>
</dbReference>
<feature type="domain" description="V-SNARE coiled-coil homology" evidence="8">
    <location>
        <begin position="1116"/>
        <end position="1180"/>
    </location>
</feature>
<dbReference type="PANTHER" id="PTHR10241">
    <property type="entry name" value="LETHAL 2 GIANT LARVAE PROTEIN"/>
    <property type="match status" value="1"/>
</dbReference>
<name>A0ABU6UI42_9FABA</name>
<dbReference type="PANTHER" id="PTHR10241:SF38">
    <property type="entry name" value="TRANSDUCIN FAMILY PROTEIN _ WD-40 REPEAT FAMILY PROTEIN"/>
    <property type="match status" value="1"/>
</dbReference>
<keyword evidence="10" id="KW-1185">Reference proteome</keyword>
<dbReference type="SMART" id="SM00320">
    <property type="entry name" value="WD40"/>
    <property type="match status" value="5"/>
</dbReference>
<evidence type="ECO:0000313" key="10">
    <source>
        <dbReference type="Proteomes" id="UP001341840"/>
    </source>
</evidence>
<reference evidence="9 10" key="1">
    <citation type="journal article" date="2023" name="Plants (Basel)">
        <title>Bridging the Gap: Combining Genomics and Transcriptomics Approaches to Understand Stylosanthes scabra, an Orphan Legume from the Brazilian Caatinga.</title>
        <authorList>
            <person name="Ferreira-Neto J.R.C."/>
            <person name="da Silva M.D."/>
            <person name="Binneck E."/>
            <person name="de Melo N.F."/>
            <person name="da Silva R.H."/>
            <person name="de Melo A.L.T.M."/>
            <person name="Pandolfi V."/>
            <person name="Bustamante F.O."/>
            <person name="Brasileiro-Vidal A.C."/>
            <person name="Benko-Iseppon A.M."/>
        </authorList>
    </citation>
    <scope>NUCLEOTIDE SEQUENCE [LARGE SCALE GENOMIC DNA]</scope>
    <source>
        <tissue evidence="9">Leaves</tissue>
    </source>
</reference>
<protein>
    <recommendedName>
        <fullName evidence="8">V-SNARE coiled-coil homology domain-containing protein</fullName>
    </recommendedName>
</protein>
<feature type="compositionally biased region" description="Polar residues" evidence="7">
    <location>
        <begin position="821"/>
        <end position="838"/>
    </location>
</feature>
<comment type="caution">
    <text evidence="9">The sequence shown here is derived from an EMBL/GenBank/DDBJ whole genome shotgun (WGS) entry which is preliminary data.</text>
</comment>
<evidence type="ECO:0000256" key="3">
    <source>
        <dbReference type="ARBA" id="ARBA00022483"/>
    </source>
</evidence>
<keyword evidence="5" id="KW-0853">WD repeat</keyword>
<dbReference type="SUPFAM" id="SSF50978">
    <property type="entry name" value="WD40 repeat-like"/>
    <property type="match status" value="2"/>
</dbReference>
<keyword evidence="6" id="KW-0175">Coiled coil</keyword>
<feature type="compositionally biased region" description="Basic and acidic residues" evidence="7">
    <location>
        <begin position="1071"/>
        <end position="1124"/>
    </location>
</feature>
<dbReference type="EMBL" id="JASCZI010121236">
    <property type="protein sequence ID" value="MED6160716.1"/>
    <property type="molecule type" value="Genomic_DNA"/>
</dbReference>
<comment type="subcellular location">
    <subcellularLocation>
        <location evidence="1">Cytoplasm</location>
    </subcellularLocation>
</comment>
<feature type="repeat" description="WD" evidence="5">
    <location>
        <begin position="331"/>
        <end position="373"/>
    </location>
</feature>
<sequence>MVEQSKCSLQPRITVHRFSPIIATSAPARRIILVTNTVPETREETEGKKKLHIKSSGFNTERSKTARVHSIHSSSSSTAMFSRFFQKPPPEQYPPPQQEAGKENSKCADFDPRVLLHFGVPSTASILAFDRVQRLLAVGTLDGRIKVFGGDNIEGILYSSKQTAFKNLEFLDNQGFLASVSSGNEIQVWDLESRQIASALQWESTITAFSVIYGTSYMYIGTEHGMVYVLKFIAESRTIDILPYYVPTNVISDAVGISLDQVSVVRVLHPPCSNGNRLLMAYENGLIVLWDSSEDRIVVIRGQKDRELKIERVTSYPNDPKDVSSDNKLDNEEEDKEISCVSWASNDGSVAVVGYVDGDIMFWDLSNADSSSNHQAQKLSNNVVKLQLSSADRRLPVIFLHWCANKSFGNNGSQLFVYGGDEIGSEEVLTVLGIDWSSGIKSIKCTGRINVTLNGSFADMILLSSDYHTAGTGNMIFVLTNPGQLDLYDNNCLSSLMSKQEKKTSAPTLQYPMVIPTLEPYMTTARLAVVDHDEKKFGDLSQILVAAKQHLVQNQTSMGVKWPLTGGVPGQLFKEGHHIIQIYIAGYRDGSVRIWDATYPALSLVYNIKCEVNDVSSGSASAPVSALDFCPDTLHLAVGDESGIVHLYGLIQSSSETTLHFVTEKGTEVINKHQGDGPHCIALFSLQSSVVCILQFANHGGKLAVGYENGQVAMLDINTSSVLFLMKSEPNSPSAIVSLNTKFSDPCSLNIPQQSVSDNSDSSGKGLLLIITRDANLVGVDTANGNMVCSRSMSLNGKLNAISMYIIDGISELSTETESLKSPQKSDSGMQDNAQSEDAQVETTNTVETSYFRQIVSDSLILLCYETELSLHTSKSVIEDSSKCIKNVNLMQQCCWTTIIKKHEKECVLVVLYQTGGIELRSLPTLEALGESSLMSILRWNWTNDREKTICSSNGQIILVNGNEIASVSLFTWQNEYWIPESFPCLHDKVLEAAVDVTVSQSPSQNETQGTTSVFAYFVKNFTTGKADPNANQPAQPNILENLERLFSSPPFLKPSSGTVDPLDAWELDLDEGKTKDKQKSDMEKKDKGKARDREKLFEDAGTDSKPRARTADEVKAKYRKTEPNDAAAAASLAKQKLLERQEKLALLNERTEELANGAEDFASMAQELARRMENRKWWQL</sequence>
<keyword evidence="4" id="KW-0963">Cytoplasm</keyword>